<evidence type="ECO:0000313" key="4">
    <source>
        <dbReference type="EMBL" id="SCG79296.1"/>
    </source>
</evidence>
<sequence length="238" mass="25195">MRQRLSSEPDRYRGRRRVPTPPRSRYAAVVTSAFVGAGIVALGAGAMPDAKSVSPSVLDELRQASITSQDAAARADAADRATRSDARGAEAGTTAQDPWLLPMQGYDFNSPYGVRWGKLHTGIDLVAPEGTPYVAIHAGTVTKAGWFGGYGNAVIVQHADGSEAIYGHSSAVSVHEGQQVKAGDQLGLVGNTGHSYGAHLHLEVHVKGQPLDPVPWLQERGVDIKLQVEAYYTEAAAS</sequence>
<dbReference type="GO" id="GO:0004222">
    <property type="term" value="F:metalloendopeptidase activity"/>
    <property type="evidence" value="ECO:0007669"/>
    <property type="project" value="TreeGrafter"/>
</dbReference>
<dbReference type="SUPFAM" id="SSF51261">
    <property type="entry name" value="Duplicated hybrid motif"/>
    <property type="match status" value="1"/>
</dbReference>
<proteinExistence type="predicted"/>
<dbReference type="Proteomes" id="UP000198226">
    <property type="component" value="Chromosome I"/>
</dbReference>
<dbReference type="CDD" id="cd12797">
    <property type="entry name" value="M23_peptidase"/>
    <property type="match status" value="1"/>
</dbReference>
<feature type="region of interest" description="Disordered" evidence="1">
    <location>
        <begin position="1"/>
        <end position="23"/>
    </location>
</feature>
<feature type="region of interest" description="Disordered" evidence="1">
    <location>
        <begin position="68"/>
        <end position="94"/>
    </location>
</feature>
<dbReference type="InterPro" id="IPR016047">
    <property type="entry name" value="M23ase_b-sheet_dom"/>
</dbReference>
<dbReference type="InterPro" id="IPR050570">
    <property type="entry name" value="Cell_wall_metabolism_enzyme"/>
</dbReference>
<feature type="transmembrane region" description="Helical" evidence="2">
    <location>
        <begin position="26"/>
        <end position="47"/>
    </location>
</feature>
<keyword evidence="2" id="KW-1133">Transmembrane helix</keyword>
<dbReference type="PANTHER" id="PTHR21666:SF270">
    <property type="entry name" value="MUREIN HYDROLASE ACTIVATOR ENVC"/>
    <property type="match status" value="1"/>
</dbReference>
<dbReference type="PANTHER" id="PTHR21666">
    <property type="entry name" value="PEPTIDASE-RELATED"/>
    <property type="match status" value="1"/>
</dbReference>
<dbReference type="RefSeq" id="WP_067312395.1">
    <property type="nucleotide sequence ID" value="NZ_LRMV01000127.1"/>
</dbReference>
<reference evidence="5" key="1">
    <citation type="submission" date="2016-06" db="EMBL/GenBank/DDBJ databases">
        <authorList>
            <person name="Varghese N."/>
            <person name="Submissions Spin"/>
        </authorList>
    </citation>
    <scope>NUCLEOTIDE SEQUENCE [LARGE SCALE GENOMIC DNA]</scope>
    <source>
        <strain evidence="5">DSM 44983</strain>
    </source>
</reference>
<dbReference type="Gene3D" id="2.70.70.10">
    <property type="entry name" value="Glucose Permease (Domain IIA)"/>
    <property type="match status" value="1"/>
</dbReference>
<dbReference type="Pfam" id="PF01551">
    <property type="entry name" value="Peptidase_M23"/>
    <property type="match status" value="1"/>
</dbReference>
<evidence type="ECO:0000313" key="5">
    <source>
        <dbReference type="Proteomes" id="UP000198226"/>
    </source>
</evidence>
<feature type="compositionally biased region" description="Basic and acidic residues" evidence="1">
    <location>
        <begin position="1"/>
        <end position="12"/>
    </location>
</feature>
<evidence type="ECO:0000259" key="3">
    <source>
        <dbReference type="Pfam" id="PF01551"/>
    </source>
</evidence>
<keyword evidence="2" id="KW-0812">Transmembrane</keyword>
<organism evidence="4 5">
    <name type="scientific">Micromonospora rifamycinica</name>
    <dbReference type="NCBI Taxonomy" id="291594"/>
    <lineage>
        <taxon>Bacteria</taxon>
        <taxon>Bacillati</taxon>
        <taxon>Actinomycetota</taxon>
        <taxon>Actinomycetes</taxon>
        <taxon>Micromonosporales</taxon>
        <taxon>Micromonosporaceae</taxon>
        <taxon>Micromonospora</taxon>
    </lineage>
</organism>
<feature type="domain" description="M23ase beta-sheet core" evidence="3">
    <location>
        <begin position="119"/>
        <end position="213"/>
    </location>
</feature>
<dbReference type="EMBL" id="LT607752">
    <property type="protein sequence ID" value="SCG79296.1"/>
    <property type="molecule type" value="Genomic_DNA"/>
</dbReference>
<protein>
    <submittedName>
        <fullName evidence="4">Peptidase family M23</fullName>
    </submittedName>
</protein>
<dbReference type="AlphaFoldDB" id="A0A120F7Y7"/>
<name>A0A120F7Y7_9ACTN</name>
<keyword evidence="2" id="KW-0472">Membrane</keyword>
<keyword evidence="5" id="KW-1185">Reference proteome</keyword>
<evidence type="ECO:0000256" key="2">
    <source>
        <dbReference type="SAM" id="Phobius"/>
    </source>
</evidence>
<dbReference type="InterPro" id="IPR011055">
    <property type="entry name" value="Dup_hybrid_motif"/>
</dbReference>
<feature type="compositionally biased region" description="Basic and acidic residues" evidence="1">
    <location>
        <begin position="76"/>
        <end position="88"/>
    </location>
</feature>
<accession>A0A120F7Y7</accession>
<gene>
    <name evidence="4" type="ORF">GA0070623_4606</name>
</gene>
<dbReference type="OrthoDB" id="5244067at2"/>
<evidence type="ECO:0000256" key="1">
    <source>
        <dbReference type="SAM" id="MobiDB-lite"/>
    </source>
</evidence>